<dbReference type="InterPro" id="IPR000515">
    <property type="entry name" value="MetI-like"/>
</dbReference>
<evidence type="ECO:0000256" key="4">
    <source>
        <dbReference type="ARBA" id="ARBA00022989"/>
    </source>
</evidence>
<keyword evidence="3 6" id="KW-0812">Transmembrane</keyword>
<protein>
    <submittedName>
        <fullName evidence="9">ABC transporter permease</fullName>
    </submittedName>
</protein>
<evidence type="ECO:0000259" key="8">
    <source>
        <dbReference type="PROSITE" id="PS50928"/>
    </source>
</evidence>
<dbReference type="EMBL" id="JBHUCM010000017">
    <property type="protein sequence ID" value="MFD1539689.1"/>
    <property type="molecule type" value="Genomic_DNA"/>
</dbReference>
<sequence length="307" mass="31824">MTAPTAGPRTITTVPPPPRRGLRSPYLGATGRLALAIIGLAILLAALAPLLAPADPNHGDLLAPFAPPSIEHWLGTDATGRDIASRLMYGAQTSLLGPAAIVLLSLVVGIPLALAAAWHGGVVAFVITRALDIVFAIPGLLLAILAVSLFGPGLWPAVIALAVAYLPYVGKLTMTAAEQERRLPYVDALSVQGQSVVKIAGVHLLRNLAPVIAGQATITFAYALIDLASLSFLGLAVQAPTADWGVLMSDRDAILQGHPGQVLAAGTLVVTTVLSLFVLGARLSGDKPTRRRSTRLLRPRTSEGGSR</sequence>
<evidence type="ECO:0000313" key="9">
    <source>
        <dbReference type="EMBL" id="MFD1539689.1"/>
    </source>
</evidence>
<dbReference type="InterPro" id="IPR050366">
    <property type="entry name" value="BP-dependent_transpt_permease"/>
</dbReference>
<keyword evidence="2 6" id="KW-0813">Transport</keyword>
<organism evidence="9 10">
    <name type="scientific">Nonomuraea guangzhouensis</name>
    <dbReference type="NCBI Taxonomy" id="1291555"/>
    <lineage>
        <taxon>Bacteria</taxon>
        <taxon>Bacillati</taxon>
        <taxon>Actinomycetota</taxon>
        <taxon>Actinomycetes</taxon>
        <taxon>Streptosporangiales</taxon>
        <taxon>Streptosporangiaceae</taxon>
        <taxon>Nonomuraea</taxon>
    </lineage>
</organism>
<feature type="transmembrane region" description="Helical" evidence="6">
    <location>
        <begin position="130"/>
        <end position="148"/>
    </location>
</feature>
<evidence type="ECO:0000313" key="10">
    <source>
        <dbReference type="Proteomes" id="UP001597097"/>
    </source>
</evidence>
<gene>
    <name evidence="9" type="ORF">ACFSJ0_21730</name>
</gene>
<dbReference type="PANTHER" id="PTHR43386:SF1">
    <property type="entry name" value="D,D-DIPEPTIDE TRANSPORT SYSTEM PERMEASE PROTEIN DDPC-RELATED"/>
    <property type="match status" value="1"/>
</dbReference>
<dbReference type="Proteomes" id="UP001597097">
    <property type="component" value="Unassembled WGS sequence"/>
</dbReference>
<dbReference type="Pfam" id="PF00528">
    <property type="entry name" value="BPD_transp_1"/>
    <property type="match status" value="1"/>
</dbReference>
<comment type="similarity">
    <text evidence="6">Belongs to the binding-protein-dependent transport system permease family.</text>
</comment>
<reference evidence="10" key="1">
    <citation type="journal article" date="2019" name="Int. J. Syst. Evol. Microbiol.">
        <title>The Global Catalogue of Microorganisms (GCM) 10K type strain sequencing project: providing services to taxonomists for standard genome sequencing and annotation.</title>
        <authorList>
            <consortium name="The Broad Institute Genomics Platform"/>
            <consortium name="The Broad Institute Genome Sequencing Center for Infectious Disease"/>
            <person name="Wu L."/>
            <person name="Ma J."/>
        </authorList>
    </citation>
    <scope>NUCLEOTIDE SEQUENCE [LARGE SCALE GENOMIC DNA]</scope>
    <source>
        <strain evidence="10">CGMCC 1.15399</strain>
    </source>
</reference>
<dbReference type="PANTHER" id="PTHR43386">
    <property type="entry name" value="OLIGOPEPTIDE TRANSPORT SYSTEM PERMEASE PROTEIN APPC"/>
    <property type="match status" value="1"/>
</dbReference>
<accession>A0ABW4GB43</accession>
<dbReference type="PROSITE" id="PS50928">
    <property type="entry name" value="ABC_TM1"/>
    <property type="match status" value="1"/>
</dbReference>
<evidence type="ECO:0000256" key="6">
    <source>
        <dbReference type="RuleBase" id="RU363032"/>
    </source>
</evidence>
<name>A0ABW4GB43_9ACTN</name>
<comment type="caution">
    <text evidence="9">The sequence shown here is derived from an EMBL/GenBank/DDBJ whole genome shotgun (WGS) entry which is preliminary data.</text>
</comment>
<feature type="compositionally biased region" description="Basic residues" evidence="7">
    <location>
        <begin position="289"/>
        <end position="298"/>
    </location>
</feature>
<feature type="transmembrane region" description="Helical" evidence="6">
    <location>
        <begin position="95"/>
        <end position="118"/>
    </location>
</feature>
<dbReference type="CDD" id="cd06261">
    <property type="entry name" value="TM_PBP2"/>
    <property type="match status" value="1"/>
</dbReference>
<keyword evidence="4 6" id="KW-1133">Transmembrane helix</keyword>
<evidence type="ECO:0000256" key="5">
    <source>
        <dbReference type="ARBA" id="ARBA00023136"/>
    </source>
</evidence>
<keyword evidence="10" id="KW-1185">Reference proteome</keyword>
<evidence type="ECO:0000256" key="3">
    <source>
        <dbReference type="ARBA" id="ARBA00022692"/>
    </source>
</evidence>
<evidence type="ECO:0000256" key="7">
    <source>
        <dbReference type="SAM" id="MobiDB-lite"/>
    </source>
</evidence>
<evidence type="ECO:0000256" key="2">
    <source>
        <dbReference type="ARBA" id="ARBA00022448"/>
    </source>
</evidence>
<comment type="subcellular location">
    <subcellularLocation>
        <location evidence="1 6">Cell membrane</location>
        <topology evidence="1 6">Multi-pass membrane protein</topology>
    </subcellularLocation>
</comment>
<keyword evidence="5 6" id="KW-0472">Membrane</keyword>
<feature type="transmembrane region" description="Helical" evidence="6">
    <location>
        <begin position="33"/>
        <end position="52"/>
    </location>
</feature>
<feature type="region of interest" description="Disordered" evidence="7">
    <location>
        <begin position="286"/>
        <end position="307"/>
    </location>
</feature>
<proteinExistence type="inferred from homology"/>
<dbReference type="RefSeq" id="WP_219534191.1">
    <property type="nucleotide sequence ID" value="NZ_JAHKRM010000021.1"/>
</dbReference>
<feature type="transmembrane region" description="Helical" evidence="6">
    <location>
        <begin position="154"/>
        <end position="174"/>
    </location>
</feature>
<feature type="domain" description="ABC transmembrane type-1" evidence="8">
    <location>
        <begin position="91"/>
        <end position="280"/>
    </location>
</feature>
<feature type="transmembrane region" description="Helical" evidence="6">
    <location>
        <begin position="262"/>
        <end position="283"/>
    </location>
</feature>
<feature type="transmembrane region" description="Helical" evidence="6">
    <location>
        <begin position="220"/>
        <end position="242"/>
    </location>
</feature>
<evidence type="ECO:0000256" key="1">
    <source>
        <dbReference type="ARBA" id="ARBA00004651"/>
    </source>
</evidence>